<protein>
    <submittedName>
        <fullName evidence="1">Uncharacterized protein</fullName>
    </submittedName>
</protein>
<reference evidence="1" key="1">
    <citation type="submission" date="2021-01" db="UniProtKB">
        <authorList>
            <consortium name="EnsemblPlants"/>
        </authorList>
    </citation>
    <scope>IDENTIFICATION</scope>
</reference>
<dbReference type="EnsemblPlants" id="Kaladp0047s0279.1.v1.1">
    <property type="protein sequence ID" value="Kaladp0047s0279.1.v1.1"/>
    <property type="gene ID" value="Kaladp0047s0279.v1.1"/>
</dbReference>
<dbReference type="AlphaFoldDB" id="A0A7N0TWK7"/>
<accession>A0A7N0TWK7</accession>
<keyword evidence="2" id="KW-1185">Reference proteome</keyword>
<evidence type="ECO:0000313" key="2">
    <source>
        <dbReference type="Proteomes" id="UP000594263"/>
    </source>
</evidence>
<dbReference type="Proteomes" id="UP000594263">
    <property type="component" value="Unplaced"/>
</dbReference>
<sequence>MLYIFLVRKIRVSFSLHLCAATLQTLIQQYG</sequence>
<name>A0A7N0TWK7_KALFE</name>
<dbReference type="Gramene" id="Kaladp0047s0279.1.v1.1">
    <property type="protein sequence ID" value="Kaladp0047s0279.1.v1.1"/>
    <property type="gene ID" value="Kaladp0047s0279.v1.1"/>
</dbReference>
<evidence type="ECO:0000313" key="1">
    <source>
        <dbReference type="EnsemblPlants" id="Kaladp0047s0279.1.v1.1"/>
    </source>
</evidence>
<proteinExistence type="predicted"/>
<organism evidence="1 2">
    <name type="scientific">Kalanchoe fedtschenkoi</name>
    <name type="common">Lavender scallops</name>
    <name type="synonym">South American air plant</name>
    <dbReference type="NCBI Taxonomy" id="63787"/>
    <lineage>
        <taxon>Eukaryota</taxon>
        <taxon>Viridiplantae</taxon>
        <taxon>Streptophyta</taxon>
        <taxon>Embryophyta</taxon>
        <taxon>Tracheophyta</taxon>
        <taxon>Spermatophyta</taxon>
        <taxon>Magnoliopsida</taxon>
        <taxon>eudicotyledons</taxon>
        <taxon>Gunneridae</taxon>
        <taxon>Pentapetalae</taxon>
        <taxon>Saxifragales</taxon>
        <taxon>Crassulaceae</taxon>
        <taxon>Kalanchoe</taxon>
    </lineage>
</organism>